<dbReference type="RefSeq" id="XP_033667733.1">
    <property type="nucleotide sequence ID" value="XM_033812770.1"/>
</dbReference>
<protein>
    <submittedName>
        <fullName evidence="2">Uncharacterized protein</fullName>
    </submittedName>
</protein>
<evidence type="ECO:0000256" key="1">
    <source>
        <dbReference type="SAM" id="MobiDB-lite"/>
    </source>
</evidence>
<feature type="region of interest" description="Disordered" evidence="1">
    <location>
        <begin position="81"/>
        <end position="104"/>
    </location>
</feature>
<proteinExistence type="predicted"/>
<reference evidence="2" key="1">
    <citation type="journal article" date="2020" name="Stud. Mycol.">
        <title>101 Dothideomycetes genomes: a test case for predicting lifestyles and emergence of pathogens.</title>
        <authorList>
            <person name="Haridas S."/>
            <person name="Albert R."/>
            <person name="Binder M."/>
            <person name="Bloem J."/>
            <person name="Labutti K."/>
            <person name="Salamov A."/>
            <person name="Andreopoulos B."/>
            <person name="Baker S."/>
            <person name="Barry K."/>
            <person name="Bills G."/>
            <person name="Bluhm B."/>
            <person name="Cannon C."/>
            <person name="Castanera R."/>
            <person name="Culley D."/>
            <person name="Daum C."/>
            <person name="Ezra D."/>
            <person name="Gonzalez J."/>
            <person name="Henrissat B."/>
            <person name="Kuo A."/>
            <person name="Liang C."/>
            <person name="Lipzen A."/>
            <person name="Lutzoni F."/>
            <person name="Magnuson J."/>
            <person name="Mondo S."/>
            <person name="Nolan M."/>
            <person name="Ohm R."/>
            <person name="Pangilinan J."/>
            <person name="Park H.-J."/>
            <person name="Ramirez L."/>
            <person name="Alfaro M."/>
            <person name="Sun H."/>
            <person name="Tritt A."/>
            <person name="Yoshinaga Y."/>
            <person name="Zwiers L.-H."/>
            <person name="Turgeon B."/>
            <person name="Goodwin S."/>
            <person name="Spatafora J."/>
            <person name="Crous P."/>
            <person name="Grigoriev I."/>
        </authorList>
    </citation>
    <scope>NUCLEOTIDE SEQUENCE</scope>
    <source>
        <strain evidence="2">ATCC 36951</strain>
    </source>
</reference>
<dbReference type="GeneID" id="54566042"/>
<sequence length="104" mass="11614">MPTWAYSPLCNLPSTRQHIWTTSSGRFFTLLRGDVRENGMRSQLWFGERKDCQRMAAQCSDVSMYHSSSVAGVANDRAFTPHRANTPGVPIASQGDNCTRAYAK</sequence>
<gene>
    <name evidence="2" type="ORF">M409DRAFT_54623</name>
</gene>
<dbReference type="EMBL" id="ML993595">
    <property type="protein sequence ID" value="KAF2166844.1"/>
    <property type="molecule type" value="Genomic_DNA"/>
</dbReference>
<accession>A0A6A6CHZ7</accession>
<dbReference type="Proteomes" id="UP000799537">
    <property type="component" value="Unassembled WGS sequence"/>
</dbReference>
<name>A0A6A6CHZ7_ZASCE</name>
<evidence type="ECO:0000313" key="2">
    <source>
        <dbReference type="EMBL" id="KAF2166844.1"/>
    </source>
</evidence>
<organism evidence="2 3">
    <name type="scientific">Zasmidium cellare ATCC 36951</name>
    <dbReference type="NCBI Taxonomy" id="1080233"/>
    <lineage>
        <taxon>Eukaryota</taxon>
        <taxon>Fungi</taxon>
        <taxon>Dikarya</taxon>
        <taxon>Ascomycota</taxon>
        <taxon>Pezizomycotina</taxon>
        <taxon>Dothideomycetes</taxon>
        <taxon>Dothideomycetidae</taxon>
        <taxon>Mycosphaerellales</taxon>
        <taxon>Mycosphaerellaceae</taxon>
        <taxon>Zasmidium</taxon>
    </lineage>
</organism>
<evidence type="ECO:0000313" key="3">
    <source>
        <dbReference type="Proteomes" id="UP000799537"/>
    </source>
</evidence>
<dbReference type="AlphaFoldDB" id="A0A6A6CHZ7"/>
<keyword evidence="3" id="KW-1185">Reference proteome</keyword>